<name>A0A809RBC8_9BACT</name>
<dbReference type="GO" id="GO:0046872">
    <property type="term" value="F:metal ion binding"/>
    <property type="evidence" value="ECO:0007669"/>
    <property type="project" value="InterPro"/>
</dbReference>
<dbReference type="KEGG" id="npy:NPRO_23550"/>
<evidence type="ECO:0000313" key="3">
    <source>
        <dbReference type="EMBL" id="BBO24760.1"/>
    </source>
</evidence>
<dbReference type="SUPFAM" id="SSF53720">
    <property type="entry name" value="ALDH-like"/>
    <property type="match status" value="1"/>
</dbReference>
<sequence>MVSLGRLALSGDPSYRTFLEWAASLANPQTVGSEELESALAFADDQGIQNSAPTVPDDEIRRAVVSPEEFLELRTAIEQIRSFHEKELAALTKGLTRTSSGWSWRTSLSGFQTASSLGRRWLPLERVGIVLEGTLREVPSLLNFSLAARVAGVEECVVAWDPACDASAQAVLRVAAREVGARTLLRLGGLKAVALLATGTEDRGPCSLVACSAPGARTLQSRFPNCSFAELSPDGLTCVLAMGEFDRQAAARAWIGGLAEGRATGGAVLVLSDRNEVDALLTHAEGGISSGEWGDPEVVRAAAAERGWVAVLPGETHALDLVQSLNPSNVIVFTTDPERTALSLTTASQVQIGPATLQTKAYSGVVGRPTVADFLRVQTVTKFAGR</sequence>
<evidence type="ECO:0000256" key="1">
    <source>
        <dbReference type="ARBA" id="ARBA00023002"/>
    </source>
</evidence>
<dbReference type="GO" id="GO:0051287">
    <property type="term" value="F:NAD binding"/>
    <property type="evidence" value="ECO:0007669"/>
    <property type="project" value="InterPro"/>
</dbReference>
<dbReference type="InterPro" id="IPR012131">
    <property type="entry name" value="Hstdl_DH"/>
</dbReference>
<dbReference type="Gene3D" id="3.40.50.1980">
    <property type="entry name" value="Nitrogenase molybdenum iron protein domain"/>
    <property type="match status" value="2"/>
</dbReference>
<dbReference type="PANTHER" id="PTHR21256:SF2">
    <property type="entry name" value="HISTIDINE BIOSYNTHESIS TRIFUNCTIONAL PROTEIN"/>
    <property type="match status" value="1"/>
</dbReference>
<dbReference type="Pfam" id="PF00815">
    <property type="entry name" value="Histidinol_dh"/>
    <property type="match status" value="1"/>
</dbReference>
<dbReference type="InterPro" id="IPR016161">
    <property type="entry name" value="Ald_DH/histidinol_DH"/>
</dbReference>
<evidence type="ECO:0000313" key="4">
    <source>
        <dbReference type="Proteomes" id="UP000662873"/>
    </source>
</evidence>
<dbReference type="GO" id="GO:0000105">
    <property type="term" value="P:L-histidine biosynthetic process"/>
    <property type="evidence" value="ECO:0007669"/>
    <property type="project" value="TreeGrafter"/>
</dbReference>
<organism evidence="3 4">
    <name type="scientific">Candidatus Nitrosymbiomonas proteolyticus</name>
    <dbReference type="NCBI Taxonomy" id="2608984"/>
    <lineage>
        <taxon>Bacteria</taxon>
        <taxon>Bacillati</taxon>
        <taxon>Armatimonadota</taxon>
        <taxon>Armatimonadota incertae sedis</taxon>
        <taxon>Candidatus Nitrosymbiomonas</taxon>
    </lineage>
</organism>
<dbReference type="EMBL" id="AP021858">
    <property type="protein sequence ID" value="BBO24760.1"/>
    <property type="molecule type" value="Genomic_DNA"/>
</dbReference>
<dbReference type="GO" id="GO:0005737">
    <property type="term" value="C:cytoplasm"/>
    <property type="evidence" value="ECO:0007669"/>
    <property type="project" value="TreeGrafter"/>
</dbReference>
<dbReference type="PRINTS" id="PR00083">
    <property type="entry name" value="HOLDHDRGNASE"/>
</dbReference>
<dbReference type="Proteomes" id="UP000662873">
    <property type="component" value="Chromosome"/>
</dbReference>
<evidence type="ECO:0000256" key="2">
    <source>
        <dbReference type="RuleBase" id="RU004175"/>
    </source>
</evidence>
<dbReference type="PANTHER" id="PTHR21256">
    <property type="entry name" value="HISTIDINOL DEHYDROGENASE HDH"/>
    <property type="match status" value="1"/>
</dbReference>
<proteinExistence type="inferred from homology"/>
<reference evidence="3" key="1">
    <citation type="journal article" name="DNA Res.">
        <title>The physiological potential of anammox bacteria as revealed by their core genome structure.</title>
        <authorList>
            <person name="Okubo T."/>
            <person name="Toyoda A."/>
            <person name="Fukuhara K."/>
            <person name="Uchiyama I."/>
            <person name="Harigaya Y."/>
            <person name="Kuroiwa M."/>
            <person name="Suzuki T."/>
            <person name="Murakami Y."/>
            <person name="Suwa Y."/>
            <person name="Takami H."/>
        </authorList>
    </citation>
    <scope>NUCLEOTIDE SEQUENCE</scope>
    <source>
        <strain evidence="3">317325-2</strain>
    </source>
</reference>
<accession>A0A809RBC8</accession>
<dbReference type="AlphaFoldDB" id="A0A809RBC8"/>
<protein>
    <submittedName>
        <fullName evidence="3">Uncharacterized protein</fullName>
    </submittedName>
</protein>
<dbReference type="Gene3D" id="1.20.5.1300">
    <property type="match status" value="1"/>
</dbReference>
<keyword evidence="1" id="KW-0560">Oxidoreductase</keyword>
<gene>
    <name evidence="3" type="ORF">NPRO_23550</name>
</gene>
<dbReference type="GO" id="GO:0004399">
    <property type="term" value="F:histidinol dehydrogenase activity"/>
    <property type="evidence" value="ECO:0007669"/>
    <property type="project" value="TreeGrafter"/>
</dbReference>
<comment type="similarity">
    <text evidence="2">Belongs to the histidinol dehydrogenase family.</text>
</comment>